<feature type="binding site" evidence="10">
    <location>
        <position position="355"/>
    </location>
    <ligand>
        <name>substrate</name>
    </ligand>
</feature>
<evidence type="ECO:0000259" key="14">
    <source>
        <dbReference type="Pfam" id="PF00266"/>
    </source>
</evidence>
<dbReference type="PIRSF" id="PIRSF000524">
    <property type="entry name" value="SPT"/>
    <property type="match status" value="1"/>
</dbReference>
<comment type="cofactor">
    <cofactor evidence="2 9 11 13">
        <name>pyridoxal 5'-phosphate</name>
        <dbReference type="ChEBI" id="CHEBI:597326"/>
    </cofactor>
</comment>
<dbReference type="Pfam" id="PF00266">
    <property type="entry name" value="Aminotran_5"/>
    <property type="match status" value="1"/>
</dbReference>
<evidence type="ECO:0000256" key="7">
    <source>
        <dbReference type="ARBA" id="ARBA00022898"/>
    </source>
</evidence>
<dbReference type="InterPro" id="IPR000192">
    <property type="entry name" value="Aminotrans_V_dom"/>
</dbReference>
<dbReference type="KEGG" id="apln:108738087"/>
<organism evidence="15 16">
    <name type="scientific">Agrilus planipennis</name>
    <name type="common">Emerald ash borer</name>
    <name type="synonym">Agrilus marcopoli</name>
    <dbReference type="NCBI Taxonomy" id="224129"/>
    <lineage>
        <taxon>Eukaryota</taxon>
        <taxon>Metazoa</taxon>
        <taxon>Ecdysozoa</taxon>
        <taxon>Arthropoda</taxon>
        <taxon>Hexapoda</taxon>
        <taxon>Insecta</taxon>
        <taxon>Pterygota</taxon>
        <taxon>Neoptera</taxon>
        <taxon>Endopterygota</taxon>
        <taxon>Coleoptera</taxon>
        <taxon>Polyphaga</taxon>
        <taxon>Elateriformia</taxon>
        <taxon>Buprestoidea</taxon>
        <taxon>Buprestidae</taxon>
        <taxon>Agrilinae</taxon>
        <taxon>Agrilus</taxon>
    </lineage>
</organism>
<feature type="modified residue" description="N6-(pyridoxal phosphate)lysine" evidence="11">
    <location>
        <position position="204"/>
    </location>
</feature>
<dbReference type="Gene3D" id="3.90.1150.10">
    <property type="entry name" value="Aspartate Aminotransferase, domain 1"/>
    <property type="match status" value="1"/>
</dbReference>
<sequence>MEITPPPCLNKPLKFPNKLLMGPGPSNCSPRVLHALSLPILGHMHTETFQIMDEIKEGIKYIFQTKNELTLAISAAGHGGMEAVLCNLVEPGDKVLVAVNGLWGMRAIRMAENYGAVVSQIATSLGNNYSLGQLETAILSEKPDLLFVVQGESSTGVYQPLESLGKICHKYNCLLAVDTVASLGAVPFFMDKWEVDAVYTGSQKVLSAPPGITPISFSKRAQTKIFQRKSRPSVYYFDMNVVGEQWGCVGTVRTYHHTVSSSLLCGLREALAIICEEGIENSMKRHKECTMRLHDGLKRLGLEFFVGDPEARLPTVTSIKIPEGVDWKKITTTAMNTYNLEIGGGLGPTAGLIGRVGIMGYNAQPENIDFLLSVLQKLLKDKCKL</sequence>
<dbReference type="GO" id="GO:0005777">
    <property type="term" value="C:peroxisome"/>
    <property type="evidence" value="ECO:0007669"/>
    <property type="project" value="UniProtKB-SubCell"/>
</dbReference>
<dbReference type="CDD" id="cd06451">
    <property type="entry name" value="AGAT_like"/>
    <property type="match status" value="1"/>
</dbReference>
<dbReference type="GO" id="GO:0009436">
    <property type="term" value="P:glyoxylate catabolic process"/>
    <property type="evidence" value="ECO:0007669"/>
    <property type="project" value="UniProtKB-ARBA"/>
</dbReference>
<dbReference type="PANTHER" id="PTHR21152">
    <property type="entry name" value="AMINOTRANSFERASE CLASS V"/>
    <property type="match status" value="1"/>
</dbReference>
<dbReference type="GO" id="GO:0004760">
    <property type="term" value="F:L-serine-pyruvate transaminase activity"/>
    <property type="evidence" value="ECO:0007669"/>
    <property type="project" value="TreeGrafter"/>
</dbReference>
<evidence type="ECO:0000256" key="13">
    <source>
        <dbReference type="RuleBase" id="RU004504"/>
    </source>
</evidence>
<keyword evidence="8" id="KW-0576">Peroxisome</keyword>
<evidence type="ECO:0000256" key="8">
    <source>
        <dbReference type="ARBA" id="ARBA00023140"/>
    </source>
</evidence>
<dbReference type="GeneID" id="108738087"/>
<gene>
    <name evidence="16" type="primary">LOC108738087</name>
</gene>
<feature type="domain" description="Aminotransferase class V" evidence="14">
    <location>
        <begin position="42"/>
        <end position="345"/>
    </location>
</feature>
<dbReference type="PANTHER" id="PTHR21152:SF40">
    <property type="entry name" value="ALANINE--GLYOXYLATE AMINOTRANSFERASE"/>
    <property type="match status" value="1"/>
</dbReference>
<name>A0A7F5RB54_AGRPL</name>
<evidence type="ECO:0000256" key="5">
    <source>
        <dbReference type="ARBA" id="ARBA00022576"/>
    </source>
</evidence>
<evidence type="ECO:0000313" key="16">
    <source>
        <dbReference type="RefSeq" id="XP_025833192.1"/>
    </source>
</evidence>
<comment type="subcellular location">
    <subcellularLocation>
        <location evidence="3">Peroxisome</location>
    </subcellularLocation>
</comment>
<keyword evidence="5" id="KW-0032">Aminotransferase</keyword>
<dbReference type="PROSITE" id="PS00595">
    <property type="entry name" value="AA_TRANSFER_CLASS_5"/>
    <property type="match status" value="1"/>
</dbReference>
<dbReference type="InterPro" id="IPR024169">
    <property type="entry name" value="SP_NH2Trfase/AEP_transaminase"/>
</dbReference>
<dbReference type="InterPro" id="IPR015424">
    <property type="entry name" value="PyrdxlP-dep_Trfase"/>
</dbReference>
<evidence type="ECO:0000256" key="6">
    <source>
        <dbReference type="ARBA" id="ARBA00022679"/>
    </source>
</evidence>
<dbReference type="InterPro" id="IPR015421">
    <property type="entry name" value="PyrdxlP-dep_Trfase_major"/>
</dbReference>
<dbReference type="FunCoup" id="A0A7F5RB54">
    <property type="interactions" value="261"/>
</dbReference>
<dbReference type="EC" id="2.6.1.44" evidence="9"/>
<dbReference type="FunFam" id="3.40.640.10:FF:000027">
    <property type="entry name" value="Serine--pyruvate aminotransferase, mitochondrial"/>
    <property type="match status" value="1"/>
</dbReference>
<dbReference type="Gene3D" id="3.40.640.10">
    <property type="entry name" value="Type I PLP-dependent aspartate aminotransferase-like (Major domain)"/>
    <property type="match status" value="1"/>
</dbReference>
<dbReference type="GO" id="GO:0008453">
    <property type="term" value="F:alanine-glyoxylate transaminase activity"/>
    <property type="evidence" value="ECO:0007669"/>
    <property type="project" value="UniProtKB-EC"/>
</dbReference>
<reference evidence="16" key="1">
    <citation type="submission" date="2025-08" db="UniProtKB">
        <authorList>
            <consortium name="RefSeq"/>
        </authorList>
    </citation>
    <scope>IDENTIFICATION</scope>
    <source>
        <tissue evidence="16">Entire body</tissue>
    </source>
</reference>
<evidence type="ECO:0000256" key="4">
    <source>
        <dbReference type="ARBA" id="ARBA00009236"/>
    </source>
</evidence>
<comment type="catalytic activity">
    <reaction evidence="1 9">
        <text>glyoxylate + L-alanine = glycine + pyruvate</text>
        <dbReference type="Rhea" id="RHEA:24248"/>
        <dbReference type="ChEBI" id="CHEBI:15361"/>
        <dbReference type="ChEBI" id="CHEBI:36655"/>
        <dbReference type="ChEBI" id="CHEBI:57305"/>
        <dbReference type="ChEBI" id="CHEBI:57972"/>
        <dbReference type="EC" id="2.6.1.44"/>
    </reaction>
</comment>
<evidence type="ECO:0000256" key="3">
    <source>
        <dbReference type="ARBA" id="ARBA00004275"/>
    </source>
</evidence>
<dbReference type="Proteomes" id="UP000192223">
    <property type="component" value="Unplaced"/>
</dbReference>
<keyword evidence="7 9" id="KW-0663">Pyridoxal phosphate</keyword>
<evidence type="ECO:0000256" key="11">
    <source>
        <dbReference type="PIRSR" id="PIRSR000524-50"/>
    </source>
</evidence>
<keyword evidence="6" id="KW-0808">Transferase</keyword>
<dbReference type="InterPro" id="IPR015422">
    <property type="entry name" value="PyrdxlP-dep_Trfase_small"/>
</dbReference>
<dbReference type="SUPFAM" id="SSF53383">
    <property type="entry name" value="PLP-dependent transferases"/>
    <property type="match status" value="1"/>
</dbReference>
<dbReference type="InParanoid" id="A0A7F5RB54"/>
<dbReference type="FunFam" id="3.90.1150.10:FF:000039">
    <property type="entry name" value="Serine--pyruvate aminotransferase"/>
    <property type="match status" value="1"/>
</dbReference>
<evidence type="ECO:0000256" key="10">
    <source>
        <dbReference type="PIRSR" id="PIRSR000524-1"/>
    </source>
</evidence>
<evidence type="ECO:0000256" key="1">
    <source>
        <dbReference type="ARBA" id="ARBA00001781"/>
    </source>
</evidence>
<dbReference type="RefSeq" id="XP_025833192.1">
    <property type="nucleotide sequence ID" value="XM_025977407.1"/>
</dbReference>
<dbReference type="AlphaFoldDB" id="A0A7F5RB54"/>
<keyword evidence="15" id="KW-1185">Reference proteome</keyword>
<dbReference type="OrthoDB" id="7403325at2759"/>
<evidence type="ECO:0000256" key="9">
    <source>
        <dbReference type="PIRNR" id="PIRNR000524"/>
    </source>
</evidence>
<dbReference type="GO" id="GO:0019265">
    <property type="term" value="P:glycine biosynthetic process, by transamination of glyoxylate"/>
    <property type="evidence" value="ECO:0007669"/>
    <property type="project" value="TreeGrafter"/>
</dbReference>
<comment type="similarity">
    <text evidence="4 9 12">Belongs to the class-V pyridoxal-phosphate-dependent aminotransferase family.</text>
</comment>
<evidence type="ECO:0000313" key="15">
    <source>
        <dbReference type="Proteomes" id="UP000192223"/>
    </source>
</evidence>
<accession>A0A7F5RB54</accession>
<proteinExistence type="inferred from homology"/>
<dbReference type="InterPro" id="IPR020578">
    <property type="entry name" value="Aminotrans_V_PyrdxlP_BS"/>
</dbReference>
<evidence type="ECO:0000256" key="2">
    <source>
        <dbReference type="ARBA" id="ARBA00001933"/>
    </source>
</evidence>
<evidence type="ECO:0000256" key="12">
    <source>
        <dbReference type="RuleBase" id="RU004075"/>
    </source>
</evidence>
<protein>
    <recommendedName>
        <fullName evidence="9">Alanine--glyoxylate aminotransferase</fullName>
        <ecNumber evidence="9">2.6.1.44</ecNumber>
    </recommendedName>
</protein>